<dbReference type="PANTHER" id="PTHR11014:SF63">
    <property type="entry name" value="METALLOPEPTIDASE, PUTATIVE (AFU_ORTHOLOGUE AFUA_6G09600)-RELATED"/>
    <property type="match status" value="1"/>
</dbReference>
<evidence type="ECO:0000313" key="6">
    <source>
        <dbReference type="Proteomes" id="UP000184501"/>
    </source>
</evidence>
<feature type="binding site" evidence="2">
    <location>
        <position position="191"/>
    </location>
    <ligand>
        <name>Mn(2+)</name>
        <dbReference type="ChEBI" id="CHEBI:29035"/>
        <label>2</label>
    </ligand>
</feature>
<dbReference type="OrthoDB" id="9777385at2"/>
<dbReference type="Gene3D" id="3.30.70.360">
    <property type="match status" value="1"/>
</dbReference>
<feature type="binding site" evidence="2">
    <location>
        <position position="127"/>
    </location>
    <ligand>
        <name>Mn(2+)</name>
        <dbReference type="ChEBI" id="CHEBI:29035"/>
        <label>2</label>
    </ligand>
</feature>
<dbReference type="InterPro" id="IPR036264">
    <property type="entry name" value="Bact_exopeptidase_dim_dom"/>
</dbReference>
<dbReference type="Pfam" id="PF07687">
    <property type="entry name" value="M20_dimer"/>
    <property type="match status" value="1"/>
</dbReference>
<dbReference type="Gene3D" id="3.40.630.10">
    <property type="entry name" value="Zn peptidases"/>
    <property type="match status" value="1"/>
</dbReference>
<keyword evidence="6" id="KW-1185">Reference proteome</keyword>
<name>A0A1M4VMD5_STRHI</name>
<dbReference type="InterPro" id="IPR011650">
    <property type="entry name" value="Peptidase_M20_dimer"/>
</dbReference>
<dbReference type="GO" id="GO:0050118">
    <property type="term" value="F:N-acetyldiaminopimelate deacetylase activity"/>
    <property type="evidence" value="ECO:0007669"/>
    <property type="project" value="UniProtKB-ARBA"/>
</dbReference>
<feature type="binding site" evidence="2">
    <location>
        <position position="393"/>
    </location>
    <ligand>
        <name>Mn(2+)</name>
        <dbReference type="ChEBI" id="CHEBI:29035"/>
        <label>2</label>
    </ligand>
</feature>
<feature type="region of interest" description="Disordered" evidence="3">
    <location>
        <begin position="1"/>
        <end position="20"/>
    </location>
</feature>
<evidence type="ECO:0000256" key="2">
    <source>
        <dbReference type="PIRSR" id="PIRSR005962-1"/>
    </source>
</evidence>
<evidence type="ECO:0000259" key="4">
    <source>
        <dbReference type="Pfam" id="PF07687"/>
    </source>
</evidence>
<accession>A0A1M4VMD5</accession>
<protein>
    <submittedName>
        <fullName evidence="5">Hippurate hydrolase</fullName>
    </submittedName>
</protein>
<dbReference type="SUPFAM" id="SSF53187">
    <property type="entry name" value="Zn-dependent exopeptidases"/>
    <property type="match status" value="1"/>
</dbReference>
<dbReference type="FunFam" id="3.30.70.360:FF:000001">
    <property type="entry name" value="N-acetyldiaminopimelate deacetylase"/>
    <property type="match status" value="1"/>
</dbReference>
<proteinExistence type="predicted"/>
<feature type="compositionally biased region" description="Pro residues" evidence="3">
    <location>
        <begin position="1"/>
        <end position="12"/>
    </location>
</feature>
<keyword evidence="2" id="KW-0479">Metal-binding</keyword>
<dbReference type="RefSeq" id="WP_083959281.1">
    <property type="nucleotide sequence ID" value="NZ_FQVN01000001.1"/>
</dbReference>
<evidence type="ECO:0000256" key="3">
    <source>
        <dbReference type="SAM" id="MobiDB-lite"/>
    </source>
</evidence>
<dbReference type="SUPFAM" id="SSF55031">
    <property type="entry name" value="Bacterial exopeptidase dimerisation domain"/>
    <property type="match status" value="1"/>
</dbReference>
<organism evidence="5 6">
    <name type="scientific">Streptoalloteichus hindustanus</name>
    <dbReference type="NCBI Taxonomy" id="2017"/>
    <lineage>
        <taxon>Bacteria</taxon>
        <taxon>Bacillati</taxon>
        <taxon>Actinomycetota</taxon>
        <taxon>Actinomycetes</taxon>
        <taxon>Pseudonocardiales</taxon>
        <taxon>Pseudonocardiaceae</taxon>
        <taxon>Streptoalloteichus</taxon>
    </lineage>
</organism>
<sequence>MTTSPVSPPAPSPAASAAPDPADARLAGLLAGARALQPRTVALRRALHRRPEQGLHLPASQAAVLQALEGLPLEVRTGESVSSVVAVLEGARPGPTVLLRGDMDALPLDEDTGLEYSSEVPGSMHACGHDTHVAMLASSARLLAERRDQLAGKVVFMFQPGEEGHHGARYMLEEGLLDVTGERPTRAFALHITSTLRSGVVQCRPGAAMASADVLRVTVSGRGGHASAPHNALDPVPAAAAMVGALQTMVTRSVSVFAPAVVTIAHIKAGTTNNVIPETAFLEGTIRTLSEATRSQVHEEIQRVCQHVAAAHGCTAEVSFEYGYPVTVNDDVVGPGVVDLAAAVLGPQYAEPMLDPLMGAEDFSYVLREVPGAMAFLGACPPDSTPQTAAANHSNRVVFDESAMAHGVALYAAFALDALR</sequence>
<keyword evidence="1 5" id="KW-0378">Hydrolase</keyword>
<evidence type="ECO:0000313" key="5">
    <source>
        <dbReference type="EMBL" id="SHE70231.1"/>
    </source>
</evidence>
<feature type="domain" description="Peptidase M20 dimerisation" evidence="4">
    <location>
        <begin position="216"/>
        <end position="310"/>
    </location>
</feature>
<feature type="binding site" evidence="2">
    <location>
        <position position="129"/>
    </location>
    <ligand>
        <name>Mn(2+)</name>
        <dbReference type="ChEBI" id="CHEBI:29035"/>
        <label>2</label>
    </ligand>
</feature>
<gene>
    <name evidence="5" type="ORF">SAMN05444320_101823</name>
</gene>
<keyword evidence="2" id="KW-0464">Manganese</keyword>
<dbReference type="GO" id="GO:0019877">
    <property type="term" value="P:diaminopimelate biosynthetic process"/>
    <property type="evidence" value="ECO:0007669"/>
    <property type="project" value="UniProtKB-ARBA"/>
</dbReference>
<comment type="cofactor">
    <cofactor evidence="2">
        <name>Mn(2+)</name>
        <dbReference type="ChEBI" id="CHEBI:29035"/>
    </cofactor>
    <text evidence="2">The Mn(2+) ion enhances activity.</text>
</comment>
<dbReference type="InterPro" id="IPR002933">
    <property type="entry name" value="Peptidase_M20"/>
</dbReference>
<dbReference type="PANTHER" id="PTHR11014">
    <property type="entry name" value="PEPTIDASE M20 FAMILY MEMBER"/>
    <property type="match status" value="1"/>
</dbReference>
<dbReference type="InterPro" id="IPR017439">
    <property type="entry name" value="Amidohydrolase"/>
</dbReference>
<feature type="binding site" evidence="2">
    <location>
        <position position="163"/>
    </location>
    <ligand>
        <name>Mn(2+)</name>
        <dbReference type="ChEBI" id="CHEBI:29035"/>
        <label>2</label>
    </ligand>
</feature>
<dbReference type="STRING" id="2017.SAMN05444320_101823"/>
<dbReference type="CDD" id="cd03886">
    <property type="entry name" value="M20_Acy1"/>
    <property type="match status" value="1"/>
</dbReference>
<dbReference type="Proteomes" id="UP000184501">
    <property type="component" value="Unassembled WGS sequence"/>
</dbReference>
<dbReference type="NCBIfam" id="TIGR01891">
    <property type="entry name" value="amidohydrolases"/>
    <property type="match status" value="1"/>
</dbReference>
<evidence type="ECO:0000256" key="1">
    <source>
        <dbReference type="ARBA" id="ARBA00022801"/>
    </source>
</evidence>
<dbReference type="AlphaFoldDB" id="A0A1M4VMD5"/>
<reference evidence="5 6" key="1">
    <citation type="submission" date="2016-11" db="EMBL/GenBank/DDBJ databases">
        <authorList>
            <person name="Jaros S."/>
            <person name="Januszkiewicz K."/>
            <person name="Wedrychowicz H."/>
        </authorList>
    </citation>
    <scope>NUCLEOTIDE SEQUENCE [LARGE SCALE GENOMIC DNA]</scope>
    <source>
        <strain evidence="5 6">DSM 44523</strain>
    </source>
</reference>
<dbReference type="GO" id="GO:0046872">
    <property type="term" value="F:metal ion binding"/>
    <property type="evidence" value="ECO:0007669"/>
    <property type="project" value="UniProtKB-KW"/>
</dbReference>
<dbReference type="Pfam" id="PF01546">
    <property type="entry name" value="Peptidase_M20"/>
    <property type="match status" value="1"/>
</dbReference>
<dbReference type="PIRSF" id="PIRSF005962">
    <property type="entry name" value="Pept_M20D_amidohydro"/>
    <property type="match status" value="1"/>
</dbReference>
<dbReference type="EMBL" id="FQVN01000001">
    <property type="protein sequence ID" value="SHE70231.1"/>
    <property type="molecule type" value="Genomic_DNA"/>
</dbReference>